<keyword evidence="1" id="KW-0805">Transcription regulation</keyword>
<feature type="domain" description="HTH lacI-type" evidence="4">
    <location>
        <begin position="26"/>
        <end position="77"/>
    </location>
</feature>
<proteinExistence type="predicted"/>
<dbReference type="CDD" id="cd01392">
    <property type="entry name" value="HTH_LacI"/>
    <property type="match status" value="1"/>
</dbReference>
<dbReference type="Gene3D" id="3.40.50.2300">
    <property type="match status" value="2"/>
</dbReference>
<evidence type="ECO:0000256" key="1">
    <source>
        <dbReference type="ARBA" id="ARBA00023015"/>
    </source>
</evidence>
<keyword evidence="2" id="KW-0238">DNA-binding</keyword>
<dbReference type="InterPro" id="IPR001761">
    <property type="entry name" value="Peripla_BP/Lac1_sug-bd_dom"/>
</dbReference>
<evidence type="ECO:0000313" key="5">
    <source>
        <dbReference type="EMBL" id="SCU93283.1"/>
    </source>
</evidence>
<dbReference type="SMART" id="SM00354">
    <property type="entry name" value="HTH_LACI"/>
    <property type="match status" value="1"/>
</dbReference>
<dbReference type="InterPro" id="IPR028082">
    <property type="entry name" value="Peripla_BP_I"/>
</dbReference>
<evidence type="ECO:0000259" key="4">
    <source>
        <dbReference type="PROSITE" id="PS50932"/>
    </source>
</evidence>
<sequence>MDRKRTSKMALPAAPAAPIYGRVAAKDLATRLGVATSTISRAFDKRSRISDEMRQRIIAMADEVGYRPNAIARSLNQRRSGIVALVMGGLANPFYAEALEAFSSQLQRAGRQLLLFVASEGSDADDLMPQLLQYQVDAIVVTAARLSSRMSELCGRQGVPVVFMNRRVDDPTVWSVCCDNERTGAAVAEHLVANGRRACAFVSGDPSVSTTSDRLRGFERGLAAHGQRLAACVQGGYTYEGARAAAAELFAAGKPCVDAVFCANDVMALGVLAYLRTNTSLRVPQDVAVVGFDDIKAAAYPENGLTTVRQPVSEMIDRVVRLLDEGRPQGSVSQALREIPGRLIVRSTA</sequence>
<dbReference type="SUPFAM" id="SSF47413">
    <property type="entry name" value="lambda repressor-like DNA-binding domains"/>
    <property type="match status" value="1"/>
</dbReference>
<name>A0A1K0IP97_CUPNE</name>
<dbReference type="RefSeq" id="WP_340529322.1">
    <property type="nucleotide sequence ID" value="NZ_FMSH01000466.1"/>
</dbReference>
<gene>
    <name evidence="5" type="ORF">CNECB9_5180022</name>
</gene>
<dbReference type="Gene3D" id="1.10.260.40">
    <property type="entry name" value="lambda repressor-like DNA-binding domains"/>
    <property type="match status" value="1"/>
</dbReference>
<dbReference type="Pfam" id="PF00532">
    <property type="entry name" value="Peripla_BP_1"/>
    <property type="match status" value="1"/>
</dbReference>
<dbReference type="CDD" id="cd06278">
    <property type="entry name" value="PBP1_LacI-like"/>
    <property type="match status" value="1"/>
</dbReference>
<evidence type="ECO:0000256" key="2">
    <source>
        <dbReference type="ARBA" id="ARBA00023125"/>
    </source>
</evidence>
<dbReference type="GO" id="GO:0003700">
    <property type="term" value="F:DNA-binding transcription factor activity"/>
    <property type="evidence" value="ECO:0007669"/>
    <property type="project" value="TreeGrafter"/>
</dbReference>
<dbReference type="InterPro" id="IPR000843">
    <property type="entry name" value="HTH_LacI"/>
</dbReference>
<dbReference type="PANTHER" id="PTHR30146">
    <property type="entry name" value="LACI-RELATED TRANSCRIPTIONAL REPRESSOR"/>
    <property type="match status" value="1"/>
</dbReference>
<protein>
    <submittedName>
        <fullName evidence="5">Transcriptional regulator</fullName>
    </submittedName>
</protein>
<dbReference type="PANTHER" id="PTHR30146:SF109">
    <property type="entry name" value="HTH-TYPE TRANSCRIPTIONAL REGULATOR GALS"/>
    <property type="match status" value="1"/>
</dbReference>
<accession>A0A1K0IP97</accession>
<organism evidence="5">
    <name type="scientific">Cupriavidus necator</name>
    <name type="common">Alcaligenes eutrophus</name>
    <name type="synonym">Ralstonia eutropha</name>
    <dbReference type="NCBI Taxonomy" id="106590"/>
    <lineage>
        <taxon>Bacteria</taxon>
        <taxon>Pseudomonadati</taxon>
        <taxon>Pseudomonadota</taxon>
        <taxon>Betaproteobacteria</taxon>
        <taxon>Burkholderiales</taxon>
        <taxon>Burkholderiaceae</taxon>
        <taxon>Cupriavidus</taxon>
    </lineage>
</organism>
<dbReference type="EMBL" id="FMSH01000466">
    <property type="protein sequence ID" value="SCU93283.1"/>
    <property type="molecule type" value="Genomic_DNA"/>
</dbReference>
<evidence type="ECO:0000256" key="3">
    <source>
        <dbReference type="ARBA" id="ARBA00023163"/>
    </source>
</evidence>
<keyword evidence="3" id="KW-0804">Transcription</keyword>
<dbReference type="AlphaFoldDB" id="A0A1K0IP97"/>
<dbReference type="GO" id="GO:0000976">
    <property type="term" value="F:transcription cis-regulatory region binding"/>
    <property type="evidence" value="ECO:0007669"/>
    <property type="project" value="TreeGrafter"/>
</dbReference>
<dbReference type="SUPFAM" id="SSF53822">
    <property type="entry name" value="Periplasmic binding protein-like I"/>
    <property type="match status" value="1"/>
</dbReference>
<dbReference type="PROSITE" id="PS50932">
    <property type="entry name" value="HTH_LACI_2"/>
    <property type="match status" value="1"/>
</dbReference>
<dbReference type="InterPro" id="IPR010982">
    <property type="entry name" value="Lambda_DNA-bd_dom_sf"/>
</dbReference>
<dbReference type="Pfam" id="PF00356">
    <property type="entry name" value="LacI"/>
    <property type="match status" value="1"/>
</dbReference>
<reference evidence="5" key="1">
    <citation type="submission" date="2016-09" db="EMBL/GenBank/DDBJ databases">
        <authorList>
            <person name="Capua I."/>
            <person name="De Benedictis P."/>
            <person name="Joannis T."/>
            <person name="Lombin L.H."/>
            <person name="Cattoli G."/>
        </authorList>
    </citation>
    <scope>NUCLEOTIDE SEQUENCE</scope>
    <source>
        <strain evidence="5">B9</strain>
    </source>
</reference>